<dbReference type="GO" id="GO:0036374">
    <property type="term" value="F:glutathione hydrolase activity"/>
    <property type="evidence" value="ECO:0007669"/>
    <property type="project" value="InterPro"/>
</dbReference>
<dbReference type="STRING" id="597456.A0A0L7QQS1"/>
<dbReference type="GO" id="GO:0005886">
    <property type="term" value="C:plasma membrane"/>
    <property type="evidence" value="ECO:0007669"/>
    <property type="project" value="TreeGrafter"/>
</dbReference>
<dbReference type="SUPFAM" id="SSF56235">
    <property type="entry name" value="N-terminal nucleophile aminohydrolases (Ntn hydrolases)"/>
    <property type="match status" value="1"/>
</dbReference>
<gene>
    <name evidence="2" type="ORF">WH47_07157</name>
</gene>
<dbReference type="PRINTS" id="PR01210">
    <property type="entry name" value="GGTRANSPTASE"/>
</dbReference>
<keyword evidence="1" id="KW-0812">Transmembrane</keyword>
<evidence type="ECO:0000256" key="1">
    <source>
        <dbReference type="SAM" id="Phobius"/>
    </source>
</evidence>
<keyword evidence="3" id="KW-1185">Reference proteome</keyword>
<dbReference type="Gene3D" id="3.60.20.40">
    <property type="match status" value="1"/>
</dbReference>
<dbReference type="AlphaFoldDB" id="A0A0L7QQS1"/>
<dbReference type="InterPro" id="IPR043137">
    <property type="entry name" value="GGT_ssub_C"/>
</dbReference>
<organism evidence="2 3">
    <name type="scientific">Habropoda laboriosa</name>
    <dbReference type="NCBI Taxonomy" id="597456"/>
    <lineage>
        <taxon>Eukaryota</taxon>
        <taxon>Metazoa</taxon>
        <taxon>Ecdysozoa</taxon>
        <taxon>Arthropoda</taxon>
        <taxon>Hexapoda</taxon>
        <taxon>Insecta</taxon>
        <taxon>Pterygota</taxon>
        <taxon>Neoptera</taxon>
        <taxon>Endopterygota</taxon>
        <taxon>Hymenoptera</taxon>
        <taxon>Apocrita</taxon>
        <taxon>Aculeata</taxon>
        <taxon>Apoidea</taxon>
        <taxon>Anthophila</taxon>
        <taxon>Apidae</taxon>
        <taxon>Habropoda</taxon>
    </lineage>
</organism>
<keyword evidence="1" id="KW-0472">Membrane</keyword>
<protein>
    <submittedName>
        <fullName evidence="2">Gamma-glutamyltransferase 5</fullName>
    </submittedName>
</protein>
<dbReference type="OrthoDB" id="9977870at2759"/>
<sequence length="515" mass="57254">MRISYCLFYYTKHIIRYPITLILKGPTEECPLTKNRSYKHTLSMYCGDGLKFIITCFTILTISITTTLILQILYTDGTPQDKAGTHGAVATDYTNCSQIGTKILRKGGNAIDAAVAATICMTVVAPHKTSLGGGGYVMLYNHKEQTDPIIIDFANNTIKDNFAQSGIRVPAILRGLEYTHTLRGKLPWSEIVKPSVSLAKDGFVVSKELASEVSKNIDYEILYGHLSAGDILKLHDLGDMLNAVALYGTNVLYNGTFSQKLLHDKVKLSKLLTELANYEPNVYTAKKRNFYKHVVYYPPHMSLLELVITTLENLKISTENASTIGTQIHVAKALINTVYIPLQLKQHVEEEKYTGVMAMDWEDTYVCIITGLSAPFGQLSNAGFLLDKIDTNNTLSMLIPIIFHNERSLCGLRGVFGTDDILITGQLLYSIIVRQLNVSEAIEYPRYYFLSDGLAIENDQKHSVDTLIQNQLNLIVPAPHVDTDLVLKSVNTIIKRKDLMSSHSDSRGGGLASRF</sequence>
<dbReference type="PANTHER" id="PTHR11686">
    <property type="entry name" value="GAMMA GLUTAMYL TRANSPEPTIDASE"/>
    <property type="match status" value="1"/>
</dbReference>
<feature type="transmembrane region" description="Helical" evidence="1">
    <location>
        <begin position="52"/>
        <end position="74"/>
    </location>
</feature>
<keyword evidence="1" id="KW-1133">Transmembrane helix</keyword>
<name>A0A0L7QQS1_9HYME</name>
<dbReference type="PANTHER" id="PTHR11686:SF9">
    <property type="entry name" value="RE13973P"/>
    <property type="match status" value="1"/>
</dbReference>
<evidence type="ECO:0000313" key="3">
    <source>
        <dbReference type="Proteomes" id="UP000053825"/>
    </source>
</evidence>
<accession>A0A0L7QQS1</accession>
<keyword evidence="2" id="KW-0808">Transferase</keyword>
<dbReference type="EMBL" id="KQ414785">
    <property type="protein sequence ID" value="KOC60980.1"/>
    <property type="molecule type" value="Genomic_DNA"/>
</dbReference>
<dbReference type="InterPro" id="IPR000101">
    <property type="entry name" value="GGT_peptidase"/>
</dbReference>
<dbReference type="Pfam" id="PF01019">
    <property type="entry name" value="G_glu_transpept"/>
    <property type="match status" value="1"/>
</dbReference>
<dbReference type="InterPro" id="IPR029055">
    <property type="entry name" value="Ntn_hydrolases_N"/>
</dbReference>
<proteinExistence type="predicted"/>
<dbReference type="GO" id="GO:0006751">
    <property type="term" value="P:glutathione catabolic process"/>
    <property type="evidence" value="ECO:0007669"/>
    <property type="project" value="InterPro"/>
</dbReference>
<evidence type="ECO:0000313" key="2">
    <source>
        <dbReference type="EMBL" id="KOC60980.1"/>
    </source>
</evidence>
<reference evidence="2 3" key="1">
    <citation type="submission" date="2015-07" db="EMBL/GenBank/DDBJ databases">
        <title>The genome of Habropoda laboriosa.</title>
        <authorList>
            <person name="Pan H."/>
            <person name="Kapheim K."/>
        </authorList>
    </citation>
    <scope>NUCLEOTIDE SEQUENCE [LARGE SCALE GENOMIC DNA]</scope>
    <source>
        <strain evidence="2">0110345459</strain>
    </source>
</reference>
<dbReference type="GO" id="GO:0016740">
    <property type="term" value="F:transferase activity"/>
    <property type="evidence" value="ECO:0007669"/>
    <property type="project" value="UniProtKB-KW"/>
</dbReference>
<dbReference type="Proteomes" id="UP000053825">
    <property type="component" value="Unassembled WGS sequence"/>
</dbReference>